<reference evidence="2" key="2">
    <citation type="submission" date="2023-04" db="EMBL/GenBank/DDBJ databases">
        <authorList>
            <person name="Bruccoleri R.E."/>
            <person name="Oakeley E.J."/>
            <person name="Faust A.-M."/>
            <person name="Dessus-Babus S."/>
            <person name="Altorfer M."/>
            <person name="Burckhardt D."/>
            <person name="Oertli M."/>
            <person name="Naumann U."/>
            <person name="Petersen F."/>
            <person name="Wong J."/>
        </authorList>
    </citation>
    <scope>NUCLEOTIDE SEQUENCE</scope>
    <source>
        <strain evidence="2">GSM-AAB239-AS_SAM_17_03QT</strain>
        <tissue evidence="2">Leaf</tissue>
    </source>
</reference>
<feature type="region of interest" description="Disordered" evidence="1">
    <location>
        <begin position="43"/>
        <end position="75"/>
    </location>
</feature>
<protein>
    <submittedName>
        <fullName evidence="2">Uncharacterized protein</fullName>
    </submittedName>
</protein>
<dbReference type="AlphaFoldDB" id="A0AAX6I391"/>
<feature type="compositionally biased region" description="Basic residues" evidence="1">
    <location>
        <begin position="54"/>
        <end position="72"/>
    </location>
</feature>
<dbReference type="EMBL" id="JANAVB010005596">
    <property type="protein sequence ID" value="KAJ6847264.1"/>
    <property type="molecule type" value="Genomic_DNA"/>
</dbReference>
<reference evidence="2" key="1">
    <citation type="journal article" date="2023" name="GigaByte">
        <title>Genome assembly of the bearded iris, Iris pallida Lam.</title>
        <authorList>
            <person name="Bruccoleri R.E."/>
            <person name="Oakeley E.J."/>
            <person name="Faust A.M.E."/>
            <person name="Altorfer M."/>
            <person name="Dessus-Babus S."/>
            <person name="Burckhardt D."/>
            <person name="Oertli M."/>
            <person name="Naumann U."/>
            <person name="Petersen F."/>
            <person name="Wong J."/>
        </authorList>
    </citation>
    <scope>NUCLEOTIDE SEQUENCE</scope>
    <source>
        <strain evidence="2">GSM-AAB239-AS_SAM_17_03QT</strain>
    </source>
</reference>
<evidence type="ECO:0000256" key="1">
    <source>
        <dbReference type="SAM" id="MobiDB-lite"/>
    </source>
</evidence>
<comment type="caution">
    <text evidence="2">The sequence shown here is derived from an EMBL/GenBank/DDBJ whole genome shotgun (WGS) entry which is preliminary data.</text>
</comment>
<sequence length="97" mass="10611">MVTTSADGHRGAKYQSSIHICAQLVSISISIEPLLCSLCLRSPANGPADPAAATRRRRTPTLRRRRSRRPARRAVACWSSTASSSRASRRGSRSCWC</sequence>
<accession>A0AAX6I391</accession>
<organism evidence="2 3">
    <name type="scientific">Iris pallida</name>
    <name type="common">Sweet iris</name>
    <dbReference type="NCBI Taxonomy" id="29817"/>
    <lineage>
        <taxon>Eukaryota</taxon>
        <taxon>Viridiplantae</taxon>
        <taxon>Streptophyta</taxon>
        <taxon>Embryophyta</taxon>
        <taxon>Tracheophyta</taxon>
        <taxon>Spermatophyta</taxon>
        <taxon>Magnoliopsida</taxon>
        <taxon>Liliopsida</taxon>
        <taxon>Asparagales</taxon>
        <taxon>Iridaceae</taxon>
        <taxon>Iridoideae</taxon>
        <taxon>Irideae</taxon>
        <taxon>Iris</taxon>
    </lineage>
</organism>
<gene>
    <name evidence="2" type="ORF">M6B38_281490</name>
</gene>
<proteinExistence type="predicted"/>
<name>A0AAX6I391_IRIPA</name>
<evidence type="ECO:0000313" key="2">
    <source>
        <dbReference type="EMBL" id="KAJ6847264.1"/>
    </source>
</evidence>
<evidence type="ECO:0000313" key="3">
    <source>
        <dbReference type="Proteomes" id="UP001140949"/>
    </source>
</evidence>
<dbReference type="Proteomes" id="UP001140949">
    <property type="component" value="Unassembled WGS sequence"/>
</dbReference>
<keyword evidence="3" id="KW-1185">Reference proteome</keyword>